<evidence type="ECO:0000259" key="3">
    <source>
        <dbReference type="PROSITE" id="PS51186"/>
    </source>
</evidence>
<dbReference type="PANTHER" id="PTHR43626:SF4">
    <property type="entry name" value="GCN5-RELATED N-ACETYLTRANSFERASE 2, CHLOROPLASTIC"/>
    <property type="match status" value="1"/>
</dbReference>
<dbReference type="PROSITE" id="PS51186">
    <property type="entry name" value="GNAT"/>
    <property type="match status" value="1"/>
</dbReference>
<dbReference type="PATRIC" id="fig|751945.3.peg.123"/>
<keyword evidence="1 4" id="KW-0808">Transferase</keyword>
<reference evidence="4 5" key="1">
    <citation type="journal article" date="2013" name="Genome Announc.">
        <title>Whole Genome Sequencing of Thermus oshimai JL-2 and Thermus thermophilus JL-18, Incomplete Denitrifiers from the United States Great Basin.</title>
        <authorList>
            <person name="Murugapiran S.K."/>
            <person name="Huntemann M."/>
            <person name="Wei C.L."/>
            <person name="Han J."/>
            <person name="Detter J.C."/>
            <person name="Han C.S."/>
            <person name="Erkkila T.H."/>
            <person name="Teshima H."/>
            <person name="Chen A."/>
            <person name="Kyrpides N."/>
            <person name="Mavrommatis K."/>
            <person name="Markowitz V."/>
            <person name="Szeto E."/>
            <person name="Ivanova N."/>
            <person name="Pagani I."/>
            <person name="Lam J."/>
            <person name="McDonald A.I."/>
            <person name="Dodsworth J.A."/>
            <person name="Pati A."/>
            <person name="Goodwin L."/>
            <person name="Peters L."/>
            <person name="Pitluck S."/>
            <person name="Woyke T."/>
            <person name="Hedlund B.P."/>
        </authorList>
    </citation>
    <scope>NUCLEOTIDE SEQUENCE</scope>
    <source>
        <strain evidence="4 5">JL-2</strain>
    </source>
</reference>
<dbReference type="Proteomes" id="UP000000211">
    <property type="component" value="Chromosome"/>
</dbReference>
<gene>
    <name evidence="4" type="ORF">Theos_0128</name>
</gene>
<evidence type="ECO:0000313" key="4">
    <source>
        <dbReference type="EMBL" id="AFV75211.1"/>
    </source>
</evidence>
<dbReference type="InterPro" id="IPR016181">
    <property type="entry name" value="Acyl_CoA_acyltransferase"/>
</dbReference>
<dbReference type="AlphaFoldDB" id="K7QTJ2"/>
<dbReference type="CDD" id="cd04301">
    <property type="entry name" value="NAT_SF"/>
    <property type="match status" value="1"/>
</dbReference>
<dbReference type="STRING" id="751945.Theos_0128"/>
<keyword evidence="2" id="KW-0012">Acyltransferase</keyword>
<dbReference type="NCBIfam" id="NF005840">
    <property type="entry name" value="PRK07757.1"/>
    <property type="match status" value="1"/>
</dbReference>
<accession>K7QTJ2</accession>
<dbReference type="InterPro" id="IPR045039">
    <property type="entry name" value="NSI-like"/>
</dbReference>
<evidence type="ECO:0000313" key="5">
    <source>
        <dbReference type="Proteomes" id="UP000000211"/>
    </source>
</evidence>
<keyword evidence="5" id="KW-1185">Reference proteome</keyword>
<dbReference type="EMBL" id="CP003249">
    <property type="protein sequence ID" value="AFV75211.1"/>
    <property type="molecule type" value="Genomic_DNA"/>
</dbReference>
<organism evidence="4 5">
    <name type="scientific">Thermus oshimai JL-2</name>
    <dbReference type="NCBI Taxonomy" id="751945"/>
    <lineage>
        <taxon>Bacteria</taxon>
        <taxon>Thermotogati</taxon>
        <taxon>Deinococcota</taxon>
        <taxon>Deinococci</taxon>
        <taxon>Thermales</taxon>
        <taxon>Thermaceae</taxon>
        <taxon>Thermus</taxon>
    </lineage>
</organism>
<evidence type="ECO:0000256" key="1">
    <source>
        <dbReference type="ARBA" id="ARBA00022679"/>
    </source>
</evidence>
<dbReference type="SUPFAM" id="SSF55729">
    <property type="entry name" value="Acyl-CoA N-acyltransferases (Nat)"/>
    <property type="match status" value="1"/>
</dbReference>
<dbReference type="HOGENOM" id="CLU_119519_0_0_0"/>
<sequence>MKELELKVFPQREEPAREMNPLPEVRRGAGVELRKARLSDVDAIYWLIRYWAEKGLMLVRSHSHLYENIRDFFVLEDEDGQIVGTGALHVLWRDLGEIRGLAVHPQRQGEGLGRWLVLAAEREARDLGLPRVFAWTLQVGFFRGLGYQVTTREALPPKVWSECNACPFYENCREIAVVKWLYPREADL</sequence>
<dbReference type="KEGG" id="tos:Theos_0128"/>
<dbReference type="Pfam" id="PF00583">
    <property type="entry name" value="Acetyltransf_1"/>
    <property type="match status" value="1"/>
</dbReference>
<proteinExistence type="predicted"/>
<dbReference type="PANTHER" id="PTHR43626">
    <property type="entry name" value="ACYL-COA N-ACYLTRANSFERASE"/>
    <property type="match status" value="1"/>
</dbReference>
<dbReference type="InterPro" id="IPR000182">
    <property type="entry name" value="GNAT_dom"/>
</dbReference>
<dbReference type="eggNOG" id="COG1246">
    <property type="taxonomic scope" value="Bacteria"/>
</dbReference>
<name>K7QTJ2_THEOS</name>
<protein>
    <submittedName>
        <fullName evidence="4">Acetyltransferase, N-acetylglutamate synthase</fullName>
    </submittedName>
</protein>
<dbReference type="GO" id="GO:0008080">
    <property type="term" value="F:N-acetyltransferase activity"/>
    <property type="evidence" value="ECO:0007669"/>
    <property type="project" value="InterPro"/>
</dbReference>
<dbReference type="GO" id="GO:0005737">
    <property type="term" value="C:cytoplasm"/>
    <property type="evidence" value="ECO:0007669"/>
    <property type="project" value="TreeGrafter"/>
</dbReference>
<dbReference type="Gene3D" id="3.40.630.30">
    <property type="match status" value="1"/>
</dbReference>
<evidence type="ECO:0000256" key="2">
    <source>
        <dbReference type="ARBA" id="ARBA00023315"/>
    </source>
</evidence>
<feature type="domain" description="N-acetyltransferase" evidence="3">
    <location>
        <begin position="31"/>
        <end position="166"/>
    </location>
</feature>